<accession>A0A0A8XQR3</accession>
<reference evidence="1" key="2">
    <citation type="journal article" date="2015" name="Data Brief">
        <title>Shoot transcriptome of the giant reed, Arundo donax.</title>
        <authorList>
            <person name="Barrero R.A."/>
            <person name="Guerrero F.D."/>
            <person name="Moolhuijzen P."/>
            <person name="Goolsby J.A."/>
            <person name="Tidwell J."/>
            <person name="Bellgard S.E."/>
            <person name="Bellgard M.I."/>
        </authorList>
    </citation>
    <scope>NUCLEOTIDE SEQUENCE</scope>
    <source>
        <tissue evidence="1">Shoot tissue taken approximately 20 cm above the soil surface</tissue>
    </source>
</reference>
<dbReference type="EMBL" id="GBRH01281799">
    <property type="protein sequence ID" value="JAD16096.1"/>
    <property type="molecule type" value="Transcribed_RNA"/>
</dbReference>
<evidence type="ECO:0000313" key="1">
    <source>
        <dbReference type="EMBL" id="JAD16096.1"/>
    </source>
</evidence>
<dbReference type="AlphaFoldDB" id="A0A0A8XQR3"/>
<protein>
    <submittedName>
        <fullName evidence="1">Uncharacterized protein</fullName>
    </submittedName>
</protein>
<reference evidence="1" key="1">
    <citation type="submission" date="2014-09" db="EMBL/GenBank/DDBJ databases">
        <authorList>
            <person name="Magalhaes I.L.F."/>
            <person name="Oliveira U."/>
            <person name="Santos F.R."/>
            <person name="Vidigal T.H.D.A."/>
            <person name="Brescovit A.D."/>
            <person name="Santos A.J."/>
        </authorList>
    </citation>
    <scope>NUCLEOTIDE SEQUENCE</scope>
    <source>
        <tissue evidence="1">Shoot tissue taken approximately 20 cm above the soil surface</tissue>
    </source>
</reference>
<proteinExistence type="predicted"/>
<organism evidence="1">
    <name type="scientific">Arundo donax</name>
    <name type="common">Giant reed</name>
    <name type="synonym">Donax arundinaceus</name>
    <dbReference type="NCBI Taxonomy" id="35708"/>
    <lineage>
        <taxon>Eukaryota</taxon>
        <taxon>Viridiplantae</taxon>
        <taxon>Streptophyta</taxon>
        <taxon>Embryophyta</taxon>
        <taxon>Tracheophyta</taxon>
        <taxon>Spermatophyta</taxon>
        <taxon>Magnoliopsida</taxon>
        <taxon>Liliopsida</taxon>
        <taxon>Poales</taxon>
        <taxon>Poaceae</taxon>
        <taxon>PACMAD clade</taxon>
        <taxon>Arundinoideae</taxon>
        <taxon>Arundineae</taxon>
        <taxon>Arundo</taxon>
    </lineage>
</organism>
<name>A0A0A8XQR3_ARUDO</name>
<sequence length="41" mass="5079">MIPCRGFIHELQLFPQSHDVCSRENSYYRVCWKRFLYNELV</sequence>